<dbReference type="InterPro" id="IPR055178">
    <property type="entry name" value="RsdA/BaiN/AoA(So)-like_dom"/>
</dbReference>
<evidence type="ECO:0000259" key="4">
    <source>
        <dbReference type="Pfam" id="PF03486"/>
    </source>
</evidence>
<evidence type="ECO:0000256" key="3">
    <source>
        <dbReference type="ARBA" id="ARBA00022827"/>
    </source>
</evidence>
<dbReference type="Pfam" id="PF03486">
    <property type="entry name" value="HI0933_like"/>
    <property type="match status" value="1"/>
</dbReference>
<keyword evidence="3" id="KW-0274">FAD</keyword>
<evidence type="ECO:0000256" key="2">
    <source>
        <dbReference type="ARBA" id="ARBA00022630"/>
    </source>
</evidence>
<keyword evidence="2" id="KW-0285">Flavoprotein</keyword>
<dbReference type="Pfam" id="PF22780">
    <property type="entry name" value="HI0933_like_1st"/>
    <property type="match status" value="1"/>
</dbReference>
<proteinExistence type="predicted"/>
<dbReference type="InterPro" id="IPR057661">
    <property type="entry name" value="RsdA/BaiN/AoA(So)_Rossmann"/>
</dbReference>
<reference evidence="6 7" key="1">
    <citation type="submission" date="2018-07" db="EMBL/GenBank/DDBJ databases">
        <title>Genome sequencing of Moraxellaceae gen. HYN0046.</title>
        <authorList>
            <person name="Kim M."/>
            <person name="Yi H."/>
        </authorList>
    </citation>
    <scope>NUCLEOTIDE SEQUENCE [LARGE SCALE GENOMIC DNA]</scope>
    <source>
        <strain evidence="6 7">HYN0046</strain>
    </source>
</reference>
<evidence type="ECO:0000259" key="5">
    <source>
        <dbReference type="Pfam" id="PF22780"/>
    </source>
</evidence>
<dbReference type="PANTHER" id="PTHR42887:SF2">
    <property type="entry name" value="OS12G0638800 PROTEIN"/>
    <property type="match status" value="1"/>
</dbReference>
<gene>
    <name evidence="6" type="ORF">HYN46_02105</name>
</gene>
<accession>A0A345P3B8</accession>
<organism evidence="6 7">
    <name type="scientific">Aquirhabdus parva</name>
    <dbReference type="NCBI Taxonomy" id="2283318"/>
    <lineage>
        <taxon>Bacteria</taxon>
        <taxon>Pseudomonadati</taxon>
        <taxon>Pseudomonadota</taxon>
        <taxon>Gammaproteobacteria</taxon>
        <taxon>Moraxellales</taxon>
        <taxon>Moraxellaceae</taxon>
        <taxon>Aquirhabdus</taxon>
    </lineage>
</organism>
<dbReference type="NCBIfam" id="TIGR00275">
    <property type="entry name" value="aminoacetone oxidase family FAD-binding enzyme"/>
    <property type="match status" value="1"/>
</dbReference>
<dbReference type="Proteomes" id="UP000253940">
    <property type="component" value="Chromosome"/>
</dbReference>
<dbReference type="InterPro" id="IPR036188">
    <property type="entry name" value="FAD/NAD-bd_sf"/>
</dbReference>
<keyword evidence="7" id="KW-1185">Reference proteome</keyword>
<dbReference type="SUPFAM" id="SSF160996">
    <property type="entry name" value="HI0933 insert domain-like"/>
    <property type="match status" value="1"/>
</dbReference>
<dbReference type="PRINTS" id="PR00411">
    <property type="entry name" value="PNDRDTASEI"/>
</dbReference>
<dbReference type="Gene3D" id="2.40.30.10">
    <property type="entry name" value="Translation factors"/>
    <property type="match status" value="1"/>
</dbReference>
<dbReference type="InterPro" id="IPR023166">
    <property type="entry name" value="BaiN-like_dom_sf"/>
</dbReference>
<dbReference type="Gene3D" id="1.10.8.260">
    <property type="entry name" value="HI0933 insert domain-like"/>
    <property type="match status" value="1"/>
</dbReference>
<dbReference type="RefSeq" id="WP_114897887.1">
    <property type="nucleotide sequence ID" value="NZ_CP031222.1"/>
</dbReference>
<evidence type="ECO:0000256" key="1">
    <source>
        <dbReference type="ARBA" id="ARBA00001974"/>
    </source>
</evidence>
<dbReference type="InterPro" id="IPR004792">
    <property type="entry name" value="BaiN-like"/>
</dbReference>
<dbReference type="KEGG" id="mbah:HYN46_02105"/>
<evidence type="ECO:0000313" key="6">
    <source>
        <dbReference type="EMBL" id="AXI01777.1"/>
    </source>
</evidence>
<dbReference type="PANTHER" id="PTHR42887">
    <property type="entry name" value="OS12G0638800 PROTEIN"/>
    <property type="match status" value="1"/>
</dbReference>
<feature type="domain" description="RsdA/BaiN/AoA(So)-like insert" evidence="5">
    <location>
        <begin position="195"/>
        <end position="350"/>
    </location>
</feature>
<feature type="domain" description="RsdA/BaiN/AoA(So)-like Rossmann fold-like" evidence="4">
    <location>
        <begin position="5"/>
        <end position="403"/>
    </location>
</feature>
<evidence type="ECO:0000313" key="7">
    <source>
        <dbReference type="Proteomes" id="UP000253940"/>
    </source>
</evidence>
<name>A0A345P3B8_9GAMM</name>
<dbReference type="EMBL" id="CP031222">
    <property type="protein sequence ID" value="AXI01777.1"/>
    <property type="molecule type" value="Genomic_DNA"/>
</dbReference>
<comment type="cofactor">
    <cofactor evidence="1">
        <name>FAD</name>
        <dbReference type="ChEBI" id="CHEBI:57692"/>
    </cofactor>
</comment>
<dbReference type="OrthoDB" id="9773233at2"/>
<sequence>MNSYDVIIIGAGASGLMCAIHAGKRGRRVLVLDSSNKVGKKILMSGGGRCNFTNLFVEPENFISNNPHFCISALNRYTQWDFIALVEKYKIPYHERKHGQLFCNDSAKDILNMLLSECEKVNVVIKTLCEIQQIETVENSKVHPSARFKLTTNLGIFSAESLVVSSGGLSIPTLGSSGFGYDVAKQFGHHVLPTRAGLVPFTFTDGFKAVSERLSGLAVDGTMSTDAASFNEAILFTHRGISGPAALQVSNYWQVGEAITMDIFPTEAEVELAESFKRLKQQHPKTLLRTHLYERFAKSLVLELQTLLWPTHAETALGQLSDSTLEDIAHALKHWSQKPSGTEGYRTAEVTLGGVDTTELSSKTMESKKQAGLYFIGEVVDVSGHLGGFNFQWAWASGHAAGQFV</sequence>
<dbReference type="Gene3D" id="3.50.50.60">
    <property type="entry name" value="FAD/NAD(P)-binding domain"/>
    <property type="match status" value="1"/>
</dbReference>
<dbReference type="AlphaFoldDB" id="A0A345P3B8"/>
<protein>
    <submittedName>
        <fullName evidence="6">NAD(P)/FAD-dependent oxidoreductase</fullName>
    </submittedName>
</protein>
<dbReference type="SUPFAM" id="SSF51905">
    <property type="entry name" value="FAD/NAD(P)-binding domain"/>
    <property type="match status" value="1"/>
</dbReference>